<proteinExistence type="predicted"/>
<feature type="compositionally biased region" description="Basic and acidic residues" evidence="1">
    <location>
        <begin position="59"/>
        <end position="79"/>
    </location>
</feature>
<evidence type="ECO:0000313" key="2">
    <source>
        <dbReference type="EMBL" id="UYV66475.1"/>
    </source>
</evidence>
<dbReference type="Proteomes" id="UP001235939">
    <property type="component" value="Chromosome 04"/>
</dbReference>
<accession>A0ABY6KCI0</accession>
<feature type="region of interest" description="Disordered" evidence="1">
    <location>
        <begin position="54"/>
        <end position="95"/>
    </location>
</feature>
<dbReference type="EMBL" id="CP092866">
    <property type="protein sequence ID" value="UYV66475.1"/>
    <property type="molecule type" value="Genomic_DNA"/>
</dbReference>
<evidence type="ECO:0000313" key="3">
    <source>
        <dbReference type="Proteomes" id="UP001235939"/>
    </source>
</evidence>
<gene>
    <name evidence="2" type="ORF">LAZ67_4001821</name>
</gene>
<reference evidence="2 3" key="1">
    <citation type="submission" date="2022-01" db="EMBL/GenBank/DDBJ databases">
        <title>A chromosomal length assembly of Cordylochernes scorpioides.</title>
        <authorList>
            <person name="Zeh D."/>
            <person name="Zeh J."/>
        </authorList>
    </citation>
    <scope>NUCLEOTIDE SEQUENCE [LARGE SCALE GENOMIC DNA]</scope>
    <source>
        <strain evidence="2">IN4F17</strain>
        <tissue evidence="2">Whole Body</tissue>
    </source>
</reference>
<protein>
    <submittedName>
        <fullName evidence="2">Uncharacterized protein</fullName>
    </submittedName>
</protein>
<keyword evidence="3" id="KW-1185">Reference proteome</keyword>
<organism evidence="2 3">
    <name type="scientific">Cordylochernes scorpioides</name>
    <dbReference type="NCBI Taxonomy" id="51811"/>
    <lineage>
        <taxon>Eukaryota</taxon>
        <taxon>Metazoa</taxon>
        <taxon>Ecdysozoa</taxon>
        <taxon>Arthropoda</taxon>
        <taxon>Chelicerata</taxon>
        <taxon>Arachnida</taxon>
        <taxon>Pseudoscorpiones</taxon>
        <taxon>Cheliferoidea</taxon>
        <taxon>Chernetidae</taxon>
        <taxon>Cordylochernes</taxon>
    </lineage>
</organism>
<name>A0ABY6KCI0_9ARAC</name>
<sequence>MKAIPKTDYQRCFSDWKKKWLKCIAVNGDYFEGDNLNLCGEEVEKDWKMAFPGSWSRAGSHDEDSTWQEHEEDPSDRGIRSLQVPRAPARSPEDS</sequence>
<evidence type="ECO:0000256" key="1">
    <source>
        <dbReference type="SAM" id="MobiDB-lite"/>
    </source>
</evidence>